<evidence type="ECO:0000259" key="4">
    <source>
        <dbReference type="PROSITE" id="PS50887"/>
    </source>
</evidence>
<feature type="domain" description="PAC" evidence="2">
    <location>
        <begin position="530"/>
        <end position="582"/>
    </location>
</feature>
<comment type="caution">
    <text evidence="5">The sequence shown here is derived from an EMBL/GenBank/DDBJ whole genome shotgun (WGS) entry which is preliminary data.</text>
</comment>
<dbReference type="CDD" id="cd01949">
    <property type="entry name" value="GGDEF"/>
    <property type="match status" value="1"/>
</dbReference>
<dbReference type="SMART" id="SM00052">
    <property type="entry name" value="EAL"/>
    <property type="match status" value="1"/>
</dbReference>
<dbReference type="InterPro" id="IPR001610">
    <property type="entry name" value="PAC"/>
</dbReference>
<evidence type="ECO:0000259" key="2">
    <source>
        <dbReference type="PROSITE" id="PS50113"/>
    </source>
</evidence>
<dbReference type="PROSITE" id="PS50887">
    <property type="entry name" value="GGDEF"/>
    <property type="match status" value="1"/>
</dbReference>
<dbReference type="Gene3D" id="3.20.20.450">
    <property type="entry name" value="EAL domain"/>
    <property type="match status" value="1"/>
</dbReference>
<dbReference type="Pfam" id="PF01590">
    <property type="entry name" value="GAF"/>
    <property type="match status" value="1"/>
</dbReference>
<feature type="domain" description="PAS" evidence="1">
    <location>
        <begin position="459"/>
        <end position="500"/>
    </location>
</feature>
<dbReference type="SMART" id="SM00086">
    <property type="entry name" value="PAC"/>
    <property type="match status" value="3"/>
</dbReference>
<dbReference type="Gene3D" id="3.30.70.270">
    <property type="match status" value="1"/>
</dbReference>
<dbReference type="InterPro" id="IPR000160">
    <property type="entry name" value="GGDEF_dom"/>
</dbReference>
<dbReference type="InterPro" id="IPR000700">
    <property type="entry name" value="PAS-assoc_C"/>
</dbReference>
<dbReference type="SUPFAM" id="SSF55785">
    <property type="entry name" value="PYP-like sensor domain (PAS domain)"/>
    <property type="match status" value="3"/>
</dbReference>
<dbReference type="CDD" id="cd00130">
    <property type="entry name" value="PAS"/>
    <property type="match status" value="3"/>
</dbReference>
<accession>A0A399E8W6</accession>
<feature type="domain" description="PAS" evidence="1">
    <location>
        <begin position="198"/>
        <end position="269"/>
    </location>
</feature>
<dbReference type="PANTHER" id="PTHR44757">
    <property type="entry name" value="DIGUANYLATE CYCLASE DGCP"/>
    <property type="match status" value="1"/>
</dbReference>
<dbReference type="AlphaFoldDB" id="A0A399E8W6"/>
<gene>
    <name evidence="5" type="ORF">Mterra_03531</name>
</gene>
<dbReference type="NCBIfam" id="TIGR00254">
    <property type="entry name" value="GGDEF"/>
    <property type="match status" value="1"/>
</dbReference>
<dbReference type="InterPro" id="IPR013656">
    <property type="entry name" value="PAS_4"/>
</dbReference>
<dbReference type="InterPro" id="IPR052155">
    <property type="entry name" value="Biofilm_reg_signaling"/>
</dbReference>
<dbReference type="PROSITE" id="PS50883">
    <property type="entry name" value="EAL"/>
    <property type="match status" value="1"/>
</dbReference>
<dbReference type="PROSITE" id="PS50112">
    <property type="entry name" value="PAS"/>
    <property type="match status" value="3"/>
</dbReference>
<feature type="domain" description="PAS" evidence="1">
    <location>
        <begin position="326"/>
        <end position="396"/>
    </location>
</feature>
<feature type="domain" description="PAC" evidence="2">
    <location>
        <begin position="406"/>
        <end position="458"/>
    </location>
</feature>
<dbReference type="Proteomes" id="UP000265715">
    <property type="component" value="Unassembled WGS sequence"/>
</dbReference>
<dbReference type="Pfam" id="PF08448">
    <property type="entry name" value="PAS_4"/>
    <property type="match status" value="3"/>
</dbReference>
<feature type="domain" description="EAL" evidence="3">
    <location>
        <begin position="754"/>
        <end position="1001"/>
    </location>
</feature>
<feature type="domain" description="PAC" evidence="2">
    <location>
        <begin position="273"/>
        <end position="325"/>
    </location>
</feature>
<dbReference type="PROSITE" id="PS50113">
    <property type="entry name" value="PAC"/>
    <property type="match status" value="3"/>
</dbReference>
<protein>
    <submittedName>
        <fullName evidence="5">Putative signaling protein</fullName>
    </submittedName>
</protein>
<proteinExistence type="predicted"/>
<dbReference type="InterPro" id="IPR043128">
    <property type="entry name" value="Rev_trsase/Diguanyl_cyclase"/>
</dbReference>
<evidence type="ECO:0000259" key="1">
    <source>
        <dbReference type="PROSITE" id="PS50112"/>
    </source>
</evidence>
<feature type="domain" description="GGDEF" evidence="4">
    <location>
        <begin position="614"/>
        <end position="745"/>
    </location>
</feature>
<sequence length="1005" mass="111759">MPLRWAAHALVEALQRSRLEQALRQSEQRYAGLQAASQRRVAELSLLSSVLRALATDLEPEPVFRKVVEAVSESLGGSLASLYLLEGKDLILQHQVGYHRWFERIPLERGVIGRAVRNAQAQLITDPAADPDFLDAVGGVVSAIAIPVCIAEEVGGVLAVESRTEVFTPADLERLQSVAAPLGLVLERARLFRSLRESESRFRALVETSPDGILQVSAEGVILYANPRYLELLGAPGAAAVVGQPVVEFVAPEFRQQVAERIRQVTAHKQRVPFAEQQYRRFDGTLLTVEVSASPVEDPRLGQTTLIAIVRDITARKQTEQALRQSEQRYRLLAENVTDAIFILDLELNFSYVSPSVYRLNGYEAAELQGRNLYDVLSPHNAARVGEVVRQQLGQTHGPADPWASHVLELTLTHKNGQPVWSEIQISFLRDEQGQAVGVLAVARNISERRLAETAMRESETRYRSLFEGMPIGLYRTSLDGYFLDGNPALVQMLGFDSLEELRQHNAGSFYCAPQTRPALIEQYLHGGVHITETELVRRDGRRLWVQEVAHLVCDEQGKPLYFEGSLQDISERKAYQAQVERLAYYDPLTALPNRFLLQERAEQALARARRSQQAVTLAYLDLDRFKEINDTLGHKVGDELLRLVADRIRNLSREADTQARLGGDEFALLLCDTDSRGASQVASRLLEALKQPFVVGGETVHVGASIGLAVYPRDGETLDALTRAADIAMYQAKAEGGGFRFYNPAQNRYTRQRLSTLQGLRRALGQGELLLHYQPVLDLRTQTLRRMEALVRWQDPERGMIPPSEFVPLAEETGIIQELDLFVLEQALREAQSHGLEFSLNLSARNFHDPHFVELAAHLLQQHPLGRGRLWLEITETALMLEREKAIHNLQALRNLGARIALDDFGMGYSSLAYLKHLPVDMLKLDKQFVAGIGNARDEAILHSVIALGHGLGLEVLAEGVETPRQLAWLQSAGCDLAQGYYIGMPSPSGSGGFAFQVPLGPES</sequence>
<dbReference type="Gene3D" id="3.30.450.40">
    <property type="match status" value="1"/>
</dbReference>
<dbReference type="InterPro" id="IPR029016">
    <property type="entry name" value="GAF-like_dom_sf"/>
</dbReference>
<keyword evidence="6" id="KW-1185">Reference proteome</keyword>
<dbReference type="NCBIfam" id="TIGR00229">
    <property type="entry name" value="sensory_box"/>
    <property type="match status" value="3"/>
</dbReference>
<dbReference type="InterPro" id="IPR035919">
    <property type="entry name" value="EAL_sf"/>
</dbReference>
<dbReference type="Gene3D" id="3.30.450.20">
    <property type="entry name" value="PAS domain"/>
    <property type="match status" value="3"/>
</dbReference>
<evidence type="ECO:0000313" key="5">
    <source>
        <dbReference type="EMBL" id="RIH80286.1"/>
    </source>
</evidence>
<dbReference type="SUPFAM" id="SSF55073">
    <property type="entry name" value="Nucleotide cyclase"/>
    <property type="match status" value="1"/>
</dbReference>
<dbReference type="InterPro" id="IPR001633">
    <property type="entry name" value="EAL_dom"/>
</dbReference>
<dbReference type="SMART" id="SM00267">
    <property type="entry name" value="GGDEF"/>
    <property type="match status" value="1"/>
</dbReference>
<dbReference type="Pfam" id="PF00990">
    <property type="entry name" value="GGDEF"/>
    <property type="match status" value="1"/>
</dbReference>
<dbReference type="FunFam" id="3.30.70.270:FF:000001">
    <property type="entry name" value="Diguanylate cyclase domain protein"/>
    <property type="match status" value="1"/>
</dbReference>
<dbReference type="Pfam" id="PF00563">
    <property type="entry name" value="EAL"/>
    <property type="match status" value="1"/>
</dbReference>
<dbReference type="SUPFAM" id="SSF55781">
    <property type="entry name" value="GAF domain-like"/>
    <property type="match status" value="1"/>
</dbReference>
<evidence type="ECO:0000259" key="3">
    <source>
        <dbReference type="PROSITE" id="PS50883"/>
    </source>
</evidence>
<evidence type="ECO:0000313" key="6">
    <source>
        <dbReference type="Proteomes" id="UP000265715"/>
    </source>
</evidence>
<reference evidence="5 6" key="1">
    <citation type="submission" date="2018-08" db="EMBL/GenBank/DDBJ databases">
        <title>Meiothermus terrae DSM 26712 genome sequencing project.</title>
        <authorList>
            <person name="Da Costa M.S."/>
            <person name="Albuquerque L."/>
            <person name="Raposo P."/>
            <person name="Froufe H.J.C."/>
            <person name="Barroso C.S."/>
            <person name="Egas C."/>
        </authorList>
    </citation>
    <scope>NUCLEOTIDE SEQUENCE [LARGE SCALE GENOMIC DNA]</scope>
    <source>
        <strain evidence="5 6">DSM 26712</strain>
    </source>
</reference>
<dbReference type="SMART" id="SM00065">
    <property type="entry name" value="GAF"/>
    <property type="match status" value="1"/>
</dbReference>
<dbReference type="PANTHER" id="PTHR44757:SF2">
    <property type="entry name" value="BIOFILM ARCHITECTURE MAINTENANCE PROTEIN MBAA"/>
    <property type="match status" value="1"/>
</dbReference>
<name>A0A399E8W6_9DEIN</name>
<dbReference type="InterPro" id="IPR035965">
    <property type="entry name" value="PAS-like_dom_sf"/>
</dbReference>
<dbReference type="SUPFAM" id="SSF141868">
    <property type="entry name" value="EAL domain-like"/>
    <property type="match status" value="1"/>
</dbReference>
<dbReference type="EMBL" id="QXDL01000233">
    <property type="protein sequence ID" value="RIH80286.1"/>
    <property type="molecule type" value="Genomic_DNA"/>
</dbReference>
<dbReference type="InterPro" id="IPR000014">
    <property type="entry name" value="PAS"/>
</dbReference>
<dbReference type="CDD" id="cd01948">
    <property type="entry name" value="EAL"/>
    <property type="match status" value="1"/>
</dbReference>
<organism evidence="5 6">
    <name type="scientific">Calidithermus terrae</name>
    <dbReference type="NCBI Taxonomy" id="1408545"/>
    <lineage>
        <taxon>Bacteria</taxon>
        <taxon>Thermotogati</taxon>
        <taxon>Deinococcota</taxon>
        <taxon>Deinococci</taxon>
        <taxon>Thermales</taxon>
        <taxon>Thermaceae</taxon>
        <taxon>Calidithermus</taxon>
    </lineage>
</organism>
<dbReference type="InterPro" id="IPR003018">
    <property type="entry name" value="GAF"/>
</dbReference>
<dbReference type="InterPro" id="IPR029787">
    <property type="entry name" value="Nucleotide_cyclase"/>
</dbReference>
<dbReference type="SMART" id="SM00091">
    <property type="entry name" value="PAS"/>
    <property type="match status" value="3"/>
</dbReference>